<dbReference type="PANTHER" id="PTHR24056">
    <property type="entry name" value="CELL DIVISION PROTEIN KINASE"/>
    <property type="match status" value="1"/>
</dbReference>
<evidence type="ECO:0000256" key="6">
    <source>
        <dbReference type="ARBA" id="ARBA00022679"/>
    </source>
</evidence>
<feature type="binding site" evidence="16">
    <location>
        <position position="805"/>
    </location>
    <ligand>
        <name>ATP</name>
        <dbReference type="ChEBI" id="CHEBI:30616"/>
    </ligand>
</feature>
<keyword evidence="6" id="KW-0808">Transferase</keyword>
<evidence type="ECO:0000313" key="20">
    <source>
        <dbReference type="Proteomes" id="UP000318571"/>
    </source>
</evidence>
<proteinExistence type="inferred from homology"/>
<reference evidence="19 20" key="1">
    <citation type="journal article" date="2018" name="Nat. Ecol. Evol.">
        <title>Genomic signatures of mitonuclear coevolution across populations of Tigriopus californicus.</title>
        <authorList>
            <person name="Barreto F.S."/>
            <person name="Watson E.T."/>
            <person name="Lima T.G."/>
            <person name="Willett C.S."/>
            <person name="Edmands S."/>
            <person name="Li W."/>
            <person name="Burton R.S."/>
        </authorList>
    </citation>
    <scope>NUCLEOTIDE SEQUENCE [LARGE SCALE GENOMIC DNA]</scope>
    <source>
        <strain evidence="19 20">San Diego</strain>
    </source>
</reference>
<keyword evidence="8" id="KW-0418">Kinase</keyword>
<feature type="compositionally biased region" description="Acidic residues" evidence="17">
    <location>
        <begin position="141"/>
        <end position="162"/>
    </location>
</feature>
<evidence type="ECO:0000256" key="2">
    <source>
        <dbReference type="ARBA" id="ARBA00006485"/>
    </source>
</evidence>
<dbReference type="InterPro" id="IPR050108">
    <property type="entry name" value="CDK"/>
</dbReference>
<dbReference type="EMBL" id="VCGU01000002">
    <property type="protein sequence ID" value="TRY80133.1"/>
    <property type="molecule type" value="Genomic_DNA"/>
</dbReference>
<feature type="compositionally biased region" description="Low complexity" evidence="17">
    <location>
        <begin position="1095"/>
        <end position="1119"/>
    </location>
</feature>
<dbReference type="InterPro" id="IPR017441">
    <property type="entry name" value="Protein_kinase_ATP_BS"/>
</dbReference>
<comment type="subcellular location">
    <subcellularLocation>
        <location evidence="1">Nucleus</location>
    </subcellularLocation>
</comment>
<dbReference type="GO" id="GO:0032968">
    <property type="term" value="P:positive regulation of transcription elongation by RNA polymerase II"/>
    <property type="evidence" value="ECO:0007669"/>
    <property type="project" value="TreeGrafter"/>
</dbReference>
<evidence type="ECO:0000256" key="13">
    <source>
        <dbReference type="ARBA" id="ARBA00047811"/>
    </source>
</evidence>
<feature type="compositionally biased region" description="Low complexity" evidence="17">
    <location>
        <begin position="1137"/>
        <end position="1154"/>
    </location>
</feature>
<feature type="compositionally biased region" description="Low complexity" evidence="17">
    <location>
        <begin position="541"/>
        <end position="551"/>
    </location>
</feature>
<keyword evidence="10" id="KW-0539">Nucleus</keyword>
<evidence type="ECO:0000256" key="3">
    <source>
        <dbReference type="ARBA" id="ARBA00012409"/>
    </source>
</evidence>
<dbReference type="EC" id="2.7.11.22" evidence="4"/>
<sequence length="1294" mass="140957">MSDISDSPLGPASPGSAVSAGSARSRATIGAELERAPSAAEEGEVVAAGLNIVADYVSDVSSVDLSGPEDGECDSDPAPALTGAELPVSSRPISPAAPSELVILPPTQFNDHPISPPDLPSRRILSPAAEIINSPEVSPIESEDEPLPLALEEEDEAEEGEAPVENSVAPPPNEVQSPNMNRHHSPAPRVPRNPLADFRTESVSPVPLSSSGGHHKNGRGKKKKSKKEKKKSKKKKRKHHDHDPAHIATAASPLGSPVSSDNNDFGPGVGAPSPVSSPEARHARRVSRPLAGEPPYVLDQEEEHELPPLMPDAGGYRRSKSQSNGRSISPEIGSHYRRRPPRTPPEPIDSDSRHSYRSGAKTPVYGDSKPPSPPEPYPGDDEHCPEDMVVDRVSPGGPGGPRTPPMMPMGRMSAGPRTPPSETPPGSPYTAGRNSKRRRSPPPLDDMDITPPKRSRRSRDRSRDRRRKRSPDRYRSPGRRDRRDSRSPYSAMRRHSDSRSPPSRNRRSGRRSPRHSPIRESSRDYRGHRGDSSTRRDRSNRNPVPSSNPPREMSNMQATTLFAEILKKKHLREKLQQRQSLRREKSNELTVLDDKSQSPFGSGRIAPSQMNAGHPYNSIPVGVPAPLLPVQSTPNRLMPQTAHPQANGDYAGRPSTGHTAGSSQGSTRPPLPGSGIKPHRPSALPLPPGSTDVALVKDASASKQVGGPTKRRSKILNMPMPPVSTSPSQDDEATNGKGGGKRRKPKVIGKLPPTKMSEDGTDWGERCIDLYEIVDKVGEGTYGEVFKSVFKNSMETDTQEQFALKKVRLENEKEGFPITAVREIKILRQLRHKNIINLKEIVTDKQEAVDFRKDKGSFYLVFEFMDHDLMGLLDSGLVDFSEKLNASIMKQLLDGLSYCHNRNFLHRDIKCSNILINNRGQVKLADFGLARLYNAEDKQRPYTNKANEEFAQLMVISRLCGTPCPANWPNVINLPGFAHLKPKKQYRRRVREEFAPIMPNSALDLLDRMLALDPAKRISSSDALKCDWLRDVDPSKMPPPELPQYQDCHELWSKKRRRQQREQLAAATTSSTTNNTTANTSSSSSQGPGGGGPSGTDSGPQGLNTDGSSAKNSVSAPSSDKLNEDSMPGVFGTSSVSRSTNSAATSPSATSSLSTGASLRLLVPSQNNSISSHLSTIQRHLEGGFSLKVESLLGLQLTDEATKDPLVQGMVESLINQLKRASDLQANNRLDDENAAKLDPSAIVISGPNSQTNGDQENQTRKEDDLLTVGVSSALVRLFEHHQLSVPKDLLAML</sequence>
<feature type="compositionally biased region" description="Polar residues" evidence="17">
    <location>
        <begin position="1247"/>
        <end position="1257"/>
    </location>
</feature>
<dbReference type="STRING" id="6832.A0A553PR24"/>
<name>A0A553PR24_TIGCA</name>
<feature type="region of interest" description="Disordered" evidence="17">
    <location>
        <begin position="1237"/>
        <end position="1264"/>
    </location>
</feature>
<dbReference type="InterPro" id="IPR008271">
    <property type="entry name" value="Ser/Thr_kinase_AS"/>
</dbReference>
<evidence type="ECO:0000256" key="16">
    <source>
        <dbReference type="PROSITE-ProRule" id="PRU10141"/>
    </source>
</evidence>
<feature type="region of interest" description="Disordered" evidence="17">
    <location>
        <begin position="572"/>
        <end position="761"/>
    </location>
</feature>
<evidence type="ECO:0000259" key="18">
    <source>
        <dbReference type="PROSITE" id="PS50011"/>
    </source>
</evidence>
<dbReference type="SMART" id="SM00220">
    <property type="entry name" value="S_TKc"/>
    <property type="match status" value="1"/>
</dbReference>
<dbReference type="PROSITE" id="PS00107">
    <property type="entry name" value="PROTEIN_KINASE_ATP"/>
    <property type="match status" value="1"/>
</dbReference>
<evidence type="ECO:0000256" key="8">
    <source>
        <dbReference type="ARBA" id="ARBA00022777"/>
    </source>
</evidence>
<evidence type="ECO:0000256" key="9">
    <source>
        <dbReference type="ARBA" id="ARBA00022840"/>
    </source>
</evidence>
<feature type="compositionally biased region" description="Basic and acidic residues" evidence="17">
    <location>
        <begin position="471"/>
        <end position="486"/>
    </location>
</feature>
<organism evidence="19 20">
    <name type="scientific">Tigriopus californicus</name>
    <name type="common">Marine copepod</name>
    <dbReference type="NCBI Taxonomy" id="6832"/>
    <lineage>
        <taxon>Eukaryota</taxon>
        <taxon>Metazoa</taxon>
        <taxon>Ecdysozoa</taxon>
        <taxon>Arthropoda</taxon>
        <taxon>Crustacea</taxon>
        <taxon>Multicrustacea</taxon>
        <taxon>Hexanauplia</taxon>
        <taxon>Copepoda</taxon>
        <taxon>Harpacticoida</taxon>
        <taxon>Harpacticidae</taxon>
        <taxon>Tigriopus</taxon>
    </lineage>
</organism>
<feature type="compositionally biased region" description="Low complexity" evidence="17">
    <location>
        <begin position="1066"/>
        <end position="1086"/>
    </location>
</feature>
<dbReference type="InterPro" id="IPR011009">
    <property type="entry name" value="Kinase-like_dom_sf"/>
</dbReference>
<evidence type="ECO:0000256" key="4">
    <source>
        <dbReference type="ARBA" id="ARBA00012425"/>
    </source>
</evidence>
<comment type="caution">
    <text evidence="19">The sequence shown here is derived from an EMBL/GenBank/DDBJ whole genome shotgun (WGS) entry which is preliminary data.</text>
</comment>
<feature type="compositionally biased region" description="Basic residues" evidence="17">
    <location>
        <begin position="504"/>
        <end position="516"/>
    </location>
</feature>
<dbReference type="SUPFAM" id="SSF56112">
    <property type="entry name" value="Protein kinase-like (PK-like)"/>
    <property type="match status" value="1"/>
</dbReference>
<dbReference type="Gene3D" id="1.10.510.10">
    <property type="entry name" value="Transferase(Phosphotransferase) domain 1"/>
    <property type="match status" value="2"/>
</dbReference>
<dbReference type="Pfam" id="PF00069">
    <property type="entry name" value="Pkinase"/>
    <property type="match status" value="1"/>
</dbReference>
<dbReference type="EC" id="2.7.11.23" evidence="3"/>
<comment type="catalytic activity">
    <reaction evidence="15">
        <text>[DNA-directed RNA polymerase] + ATP = phospho-[DNA-directed RNA polymerase] + ADP + H(+)</text>
        <dbReference type="Rhea" id="RHEA:10216"/>
        <dbReference type="Rhea" id="RHEA-COMP:11321"/>
        <dbReference type="Rhea" id="RHEA-COMP:11322"/>
        <dbReference type="ChEBI" id="CHEBI:15378"/>
        <dbReference type="ChEBI" id="CHEBI:30616"/>
        <dbReference type="ChEBI" id="CHEBI:43176"/>
        <dbReference type="ChEBI" id="CHEBI:68546"/>
        <dbReference type="ChEBI" id="CHEBI:456216"/>
        <dbReference type="EC" id="2.7.11.23"/>
    </reaction>
</comment>
<evidence type="ECO:0000256" key="5">
    <source>
        <dbReference type="ARBA" id="ARBA00022527"/>
    </source>
</evidence>
<evidence type="ECO:0000256" key="15">
    <source>
        <dbReference type="ARBA" id="ARBA00049280"/>
    </source>
</evidence>
<evidence type="ECO:0000256" key="7">
    <source>
        <dbReference type="ARBA" id="ARBA00022741"/>
    </source>
</evidence>
<feature type="compositionally biased region" description="Pro residues" evidence="17">
    <location>
        <begin position="417"/>
        <end position="427"/>
    </location>
</feature>
<dbReference type="PANTHER" id="PTHR24056:SF546">
    <property type="entry name" value="CYCLIN-DEPENDENT KINASE 12"/>
    <property type="match status" value="1"/>
</dbReference>
<dbReference type="InterPro" id="IPR000719">
    <property type="entry name" value="Prot_kinase_dom"/>
</dbReference>
<feature type="region of interest" description="Disordered" evidence="17">
    <location>
        <begin position="62"/>
        <end position="559"/>
    </location>
</feature>
<evidence type="ECO:0000256" key="14">
    <source>
        <dbReference type="ARBA" id="ARBA00048367"/>
    </source>
</evidence>
<keyword evidence="20" id="KW-1185">Reference proteome</keyword>
<protein>
    <recommendedName>
        <fullName evidence="11">Cyclin-dependent kinase 12</fullName>
        <ecNumber evidence="4">2.7.11.22</ecNumber>
        <ecNumber evidence="3">2.7.11.23</ecNumber>
    </recommendedName>
    <alternativeName>
        <fullName evidence="12">Cell division protein kinase 12</fullName>
    </alternativeName>
</protein>
<dbReference type="Gene3D" id="3.30.200.20">
    <property type="entry name" value="Phosphorylase Kinase, domain 1"/>
    <property type="match status" value="1"/>
</dbReference>
<dbReference type="Proteomes" id="UP000318571">
    <property type="component" value="Chromosome 6"/>
</dbReference>
<evidence type="ECO:0000256" key="17">
    <source>
        <dbReference type="SAM" id="MobiDB-lite"/>
    </source>
</evidence>
<accession>A0A553PR24</accession>
<gene>
    <name evidence="19" type="ORF">TCAL_08952</name>
</gene>
<dbReference type="GO" id="GO:0030332">
    <property type="term" value="F:cyclin binding"/>
    <property type="evidence" value="ECO:0007669"/>
    <property type="project" value="TreeGrafter"/>
</dbReference>
<feature type="compositionally biased region" description="Basic and acidic residues" evidence="17">
    <location>
        <begin position="380"/>
        <end position="390"/>
    </location>
</feature>
<dbReference type="PROSITE" id="PS50011">
    <property type="entry name" value="PROTEIN_KINASE_DOM"/>
    <property type="match status" value="1"/>
</dbReference>
<feature type="region of interest" description="Disordered" evidence="17">
    <location>
        <begin position="1055"/>
        <end position="1154"/>
    </location>
</feature>
<feature type="compositionally biased region" description="Basic residues" evidence="17">
    <location>
        <begin position="213"/>
        <end position="240"/>
    </location>
</feature>
<feature type="compositionally biased region" description="Low complexity" evidence="17">
    <location>
        <begin position="202"/>
        <end position="212"/>
    </location>
</feature>
<feature type="compositionally biased region" description="Basic and acidic residues" evidence="17">
    <location>
        <begin position="517"/>
        <end position="540"/>
    </location>
</feature>
<feature type="compositionally biased region" description="Basic and acidic residues" evidence="17">
    <location>
        <begin position="573"/>
        <end position="596"/>
    </location>
</feature>
<evidence type="ECO:0000256" key="11">
    <source>
        <dbReference type="ARBA" id="ARBA00040213"/>
    </source>
</evidence>
<dbReference type="FunFam" id="3.30.200.20:FF:000074">
    <property type="entry name" value="cyclin-dependent kinase 12 isoform X2"/>
    <property type="match status" value="1"/>
</dbReference>
<comment type="catalytic activity">
    <reaction evidence="14">
        <text>L-seryl-[protein] + ATP = O-phospho-L-seryl-[protein] + ADP + H(+)</text>
        <dbReference type="Rhea" id="RHEA:17989"/>
        <dbReference type="Rhea" id="RHEA-COMP:9863"/>
        <dbReference type="Rhea" id="RHEA-COMP:11604"/>
        <dbReference type="ChEBI" id="CHEBI:15378"/>
        <dbReference type="ChEBI" id="CHEBI:29999"/>
        <dbReference type="ChEBI" id="CHEBI:30616"/>
        <dbReference type="ChEBI" id="CHEBI:83421"/>
        <dbReference type="ChEBI" id="CHEBI:456216"/>
        <dbReference type="EC" id="2.7.11.22"/>
    </reaction>
</comment>
<evidence type="ECO:0000256" key="12">
    <source>
        <dbReference type="ARBA" id="ARBA00041920"/>
    </source>
</evidence>
<evidence type="ECO:0000256" key="10">
    <source>
        <dbReference type="ARBA" id="ARBA00023242"/>
    </source>
</evidence>
<feature type="domain" description="Protein kinase" evidence="18">
    <location>
        <begin position="771"/>
        <end position="1029"/>
    </location>
</feature>
<evidence type="ECO:0000256" key="1">
    <source>
        <dbReference type="ARBA" id="ARBA00004123"/>
    </source>
</evidence>
<dbReference type="GO" id="GO:0008024">
    <property type="term" value="C:cyclin/CDK positive transcription elongation factor complex"/>
    <property type="evidence" value="ECO:0007669"/>
    <property type="project" value="TreeGrafter"/>
</dbReference>
<feature type="compositionally biased region" description="Basic residues" evidence="17">
    <location>
        <begin position="453"/>
        <end position="470"/>
    </location>
</feature>
<dbReference type="PROSITE" id="PS00108">
    <property type="entry name" value="PROTEIN_KINASE_ST"/>
    <property type="match status" value="1"/>
</dbReference>
<feature type="compositionally biased region" description="Polar residues" evidence="17">
    <location>
        <begin position="656"/>
        <end position="667"/>
    </location>
</feature>
<keyword evidence="7 16" id="KW-0547">Nucleotide-binding</keyword>
<comment type="similarity">
    <text evidence="2">Belongs to the protein kinase superfamily. CMGC Ser/Thr protein kinase family. CDC2/CDKX subfamily.</text>
</comment>
<dbReference type="GO" id="GO:0004693">
    <property type="term" value="F:cyclin-dependent protein serine/threonine kinase activity"/>
    <property type="evidence" value="ECO:0007669"/>
    <property type="project" value="UniProtKB-EC"/>
</dbReference>
<dbReference type="OMA" id="AGTNHTH"/>
<evidence type="ECO:0000313" key="19">
    <source>
        <dbReference type="EMBL" id="TRY80133.1"/>
    </source>
</evidence>
<dbReference type="GO" id="GO:0005524">
    <property type="term" value="F:ATP binding"/>
    <property type="evidence" value="ECO:0007669"/>
    <property type="project" value="UniProtKB-UniRule"/>
</dbReference>
<dbReference type="GO" id="GO:0008353">
    <property type="term" value="F:RNA polymerase II CTD heptapeptide repeat kinase activity"/>
    <property type="evidence" value="ECO:0007669"/>
    <property type="project" value="UniProtKB-EC"/>
</dbReference>
<keyword evidence="5" id="KW-0723">Serine/threonine-protein kinase</keyword>
<keyword evidence="9 16" id="KW-0067">ATP-binding</keyword>
<comment type="catalytic activity">
    <reaction evidence="13">
        <text>L-threonyl-[protein] + ATP = O-phospho-L-threonyl-[protein] + ADP + H(+)</text>
        <dbReference type="Rhea" id="RHEA:46608"/>
        <dbReference type="Rhea" id="RHEA-COMP:11060"/>
        <dbReference type="Rhea" id="RHEA-COMP:11605"/>
        <dbReference type="ChEBI" id="CHEBI:15378"/>
        <dbReference type="ChEBI" id="CHEBI:30013"/>
        <dbReference type="ChEBI" id="CHEBI:30616"/>
        <dbReference type="ChEBI" id="CHEBI:61977"/>
        <dbReference type="ChEBI" id="CHEBI:456216"/>
        <dbReference type="EC" id="2.7.11.22"/>
    </reaction>
</comment>
<feature type="region of interest" description="Disordered" evidence="17">
    <location>
        <begin position="1"/>
        <end position="26"/>
    </location>
</feature>